<gene>
    <name evidence="2" type="ORF">KC01_LOCUS5361</name>
</gene>
<evidence type="ECO:0000313" key="2">
    <source>
        <dbReference type="EMBL" id="CAL1573455.1"/>
    </source>
</evidence>
<feature type="region of interest" description="Disordered" evidence="1">
    <location>
        <begin position="82"/>
        <end position="108"/>
    </location>
</feature>
<reference evidence="2 3" key="1">
    <citation type="submission" date="2024-04" db="EMBL/GenBank/DDBJ databases">
        <authorList>
            <person name="Waldvogel A.-M."/>
            <person name="Schoenle A."/>
        </authorList>
    </citation>
    <scope>NUCLEOTIDE SEQUENCE [LARGE SCALE GENOMIC DNA]</scope>
</reference>
<organism evidence="2 3">
    <name type="scientific">Knipowitschia caucasica</name>
    <name type="common">Caucasian dwarf goby</name>
    <name type="synonym">Pomatoschistus caucasicus</name>
    <dbReference type="NCBI Taxonomy" id="637954"/>
    <lineage>
        <taxon>Eukaryota</taxon>
        <taxon>Metazoa</taxon>
        <taxon>Chordata</taxon>
        <taxon>Craniata</taxon>
        <taxon>Vertebrata</taxon>
        <taxon>Euteleostomi</taxon>
        <taxon>Actinopterygii</taxon>
        <taxon>Neopterygii</taxon>
        <taxon>Teleostei</taxon>
        <taxon>Neoteleostei</taxon>
        <taxon>Acanthomorphata</taxon>
        <taxon>Gobiaria</taxon>
        <taxon>Gobiiformes</taxon>
        <taxon>Gobioidei</taxon>
        <taxon>Gobiidae</taxon>
        <taxon>Gobiinae</taxon>
        <taxon>Knipowitschia</taxon>
    </lineage>
</organism>
<protein>
    <submittedName>
        <fullName evidence="2">Uncharacterized protein</fullName>
    </submittedName>
</protein>
<keyword evidence="3" id="KW-1185">Reference proteome</keyword>
<dbReference type="EMBL" id="OZ035833">
    <property type="protein sequence ID" value="CAL1573455.1"/>
    <property type="molecule type" value="Genomic_DNA"/>
</dbReference>
<accession>A0AAV2J7V1</accession>
<dbReference type="AlphaFoldDB" id="A0AAV2J7V1"/>
<dbReference type="Proteomes" id="UP001497482">
    <property type="component" value="Chromosome 11"/>
</dbReference>
<evidence type="ECO:0000256" key="1">
    <source>
        <dbReference type="SAM" id="MobiDB-lite"/>
    </source>
</evidence>
<proteinExistence type="predicted"/>
<sequence>MTQAQMGAASSPFDLNRAAEGLAHTTHVRQNCSSGNTAGPLENSHIRSTKENVCCRETPKVMHRCQQTALLWGSEHLERSIPHAPARTTPSPPQAPSLNTPTGREKSLHARDALTDRGAHQATQITPAAHLSTPAGHQGRNSTVPGTRARAYPPPPASAASSRRHTPSHPRRPPTTSGGPGIPAPSDARTHVLTRADASGSPPRREQGGSSQAAAMRGQGGVRVPKLGE</sequence>
<evidence type="ECO:0000313" key="3">
    <source>
        <dbReference type="Proteomes" id="UP001497482"/>
    </source>
</evidence>
<name>A0AAV2J7V1_KNICA</name>
<feature type="region of interest" description="Disordered" evidence="1">
    <location>
        <begin position="127"/>
        <end position="229"/>
    </location>
</feature>
<feature type="compositionally biased region" description="Basic residues" evidence="1">
    <location>
        <begin position="162"/>
        <end position="172"/>
    </location>
</feature>